<organism evidence="1 2">
    <name type="scientific">Undibacterium danionis</name>
    <dbReference type="NCBI Taxonomy" id="1812100"/>
    <lineage>
        <taxon>Bacteria</taxon>
        <taxon>Pseudomonadati</taxon>
        <taxon>Pseudomonadota</taxon>
        <taxon>Betaproteobacteria</taxon>
        <taxon>Burkholderiales</taxon>
        <taxon>Oxalobacteraceae</taxon>
        <taxon>Undibacterium</taxon>
    </lineage>
</organism>
<dbReference type="InterPro" id="IPR006441">
    <property type="entry name" value="Phage_P2_GpN"/>
</dbReference>
<proteinExistence type="predicted"/>
<evidence type="ECO:0000313" key="1">
    <source>
        <dbReference type="EMBL" id="MFC0351809.1"/>
    </source>
</evidence>
<sequence>MKNFTRTIYSQLLARIGTLNGVDNVTATFSVAPTIQQKLETAIQESSAFLKSINVIGVAEMEGEKLRLGVSGPVAGRTNTTNADRQTRDLSGLKDQKYKCYKTDFDTHIPYAKLDAWAKFPDFQSRVANVIVQQQALDRIMIGFNGISAAATTNIVTNPLLQDVNIGWLQQMRNEAPENVMDSGATPNKIKIGATGDYKNLDAAVFDAITLLDPWFREDSNLVAIVGRELMHDKYFPLVNKDQAATETLASDIIISQKRLGGLQAVTVPFMPSNAILITRMDNLSIYFQEEARRRSLIDNPKRDRVENYESSNDAYVVEDFGMAALIENIEFVEAP</sequence>
<reference evidence="1 2" key="1">
    <citation type="submission" date="2024-09" db="EMBL/GenBank/DDBJ databases">
        <authorList>
            <person name="Sun Q."/>
            <person name="Mori K."/>
        </authorList>
    </citation>
    <scope>NUCLEOTIDE SEQUENCE [LARGE SCALE GENOMIC DNA]</scope>
    <source>
        <strain evidence="1 2">CCM 8677</strain>
    </source>
</reference>
<dbReference type="RefSeq" id="WP_390214504.1">
    <property type="nucleotide sequence ID" value="NZ_JBHLXJ010000033.1"/>
</dbReference>
<dbReference type="NCBIfam" id="TIGR01551">
    <property type="entry name" value="major_capsid_P2"/>
    <property type="match status" value="1"/>
</dbReference>
<dbReference type="Pfam" id="PF05125">
    <property type="entry name" value="Phage_cap_P2"/>
    <property type="match status" value="1"/>
</dbReference>
<gene>
    <name evidence="1" type="ORF">ACFFJH_18475</name>
</gene>
<evidence type="ECO:0000313" key="2">
    <source>
        <dbReference type="Proteomes" id="UP001589844"/>
    </source>
</evidence>
<keyword evidence="2" id="KW-1185">Reference proteome</keyword>
<accession>A0ABV6ILQ7</accession>
<name>A0ABV6ILQ7_9BURK</name>
<comment type="caution">
    <text evidence="1">The sequence shown here is derived from an EMBL/GenBank/DDBJ whole genome shotgun (WGS) entry which is preliminary data.</text>
</comment>
<dbReference type="Proteomes" id="UP001589844">
    <property type="component" value="Unassembled WGS sequence"/>
</dbReference>
<dbReference type="EMBL" id="JBHLXJ010000033">
    <property type="protein sequence ID" value="MFC0351809.1"/>
    <property type="molecule type" value="Genomic_DNA"/>
</dbReference>
<protein>
    <submittedName>
        <fullName evidence="1">Phage major capsid protein, P2 family</fullName>
    </submittedName>
</protein>